<reference evidence="3" key="2">
    <citation type="submission" date="2010-01" db="EMBL/GenBank/DDBJ databases">
        <title>The complete genome of Conexibacter woesei DSM 14684.</title>
        <authorList>
            <consortium name="US DOE Joint Genome Institute (JGI-PGF)"/>
            <person name="Lucas S."/>
            <person name="Copeland A."/>
            <person name="Lapidus A."/>
            <person name="Glavina del Rio T."/>
            <person name="Dalin E."/>
            <person name="Tice H."/>
            <person name="Bruce D."/>
            <person name="Goodwin L."/>
            <person name="Pitluck S."/>
            <person name="Kyrpides N."/>
            <person name="Mavromatis K."/>
            <person name="Ivanova N."/>
            <person name="Mikhailova N."/>
            <person name="Chertkov O."/>
            <person name="Brettin T."/>
            <person name="Detter J.C."/>
            <person name="Han C."/>
            <person name="Larimer F."/>
            <person name="Land M."/>
            <person name="Hauser L."/>
            <person name="Markowitz V."/>
            <person name="Cheng J.-F."/>
            <person name="Hugenholtz P."/>
            <person name="Woyke T."/>
            <person name="Wu D."/>
            <person name="Pukall R."/>
            <person name="Steenblock K."/>
            <person name="Schneider S."/>
            <person name="Klenk H.-P."/>
            <person name="Eisen J.A."/>
        </authorList>
    </citation>
    <scope>NUCLEOTIDE SEQUENCE [LARGE SCALE GENOMIC DNA]</scope>
    <source>
        <strain evidence="3">DSM 14684 / CIP 108061 / JCM 11494 / NBRC 100937 / ID131577</strain>
    </source>
</reference>
<feature type="signal peptide" evidence="1">
    <location>
        <begin position="1"/>
        <end position="29"/>
    </location>
</feature>
<feature type="chain" id="PRO_5003044345" evidence="1">
    <location>
        <begin position="30"/>
        <end position="218"/>
    </location>
</feature>
<evidence type="ECO:0000256" key="1">
    <source>
        <dbReference type="SAM" id="SignalP"/>
    </source>
</evidence>
<gene>
    <name evidence="2" type="ordered locus">Cwoe_3005</name>
</gene>
<dbReference type="InterPro" id="IPR006311">
    <property type="entry name" value="TAT_signal"/>
</dbReference>
<dbReference type="EMBL" id="CP001854">
    <property type="protein sequence ID" value="ADB51424.1"/>
    <property type="molecule type" value="Genomic_DNA"/>
</dbReference>
<evidence type="ECO:0000313" key="3">
    <source>
        <dbReference type="Proteomes" id="UP000008229"/>
    </source>
</evidence>
<dbReference type="Proteomes" id="UP000008229">
    <property type="component" value="Chromosome"/>
</dbReference>
<protein>
    <submittedName>
        <fullName evidence="2">Uncharacterized protein</fullName>
    </submittedName>
</protein>
<organism evidence="2 3">
    <name type="scientific">Conexibacter woesei (strain DSM 14684 / CCUG 47730 / CIP 108061 / JCM 11494 / NBRC 100937 / ID131577)</name>
    <dbReference type="NCBI Taxonomy" id="469383"/>
    <lineage>
        <taxon>Bacteria</taxon>
        <taxon>Bacillati</taxon>
        <taxon>Actinomycetota</taxon>
        <taxon>Thermoleophilia</taxon>
        <taxon>Solirubrobacterales</taxon>
        <taxon>Conexibacteraceae</taxon>
        <taxon>Conexibacter</taxon>
    </lineage>
</organism>
<evidence type="ECO:0000313" key="2">
    <source>
        <dbReference type="EMBL" id="ADB51424.1"/>
    </source>
</evidence>
<name>D3FC09_CONWI</name>
<dbReference type="AlphaFoldDB" id="D3FC09"/>
<keyword evidence="3" id="KW-1185">Reference proteome</keyword>
<keyword evidence="1" id="KW-0732">Signal</keyword>
<accession>D3FC09</accession>
<reference evidence="2 3" key="1">
    <citation type="journal article" date="2010" name="Stand. Genomic Sci.">
        <title>Complete genome sequence of Conexibacter woesei type strain (ID131577).</title>
        <authorList>
            <person name="Pukall R."/>
            <person name="Lapidus A."/>
            <person name="Glavina Del Rio T."/>
            <person name="Copeland A."/>
            <person name="Tice H."/>
            <person name="Cheng J.-F."/>
            <person name="Lucas S."/>
            <person name="Chen F."/>
            <person name="Nolan M."/>
            <person name="Bruce D."/>
            <person name="Goodwin L."/>
            <person name="Pitluck S."/>
            <person name="Mavromatis K."/>
            <person name="Ivanova N."/>
            <person name="Ovchinnikova G."/>
            <person name="Pati A."/>
            <person name="Chen A."/>
            <person name="Palaniappan K."/>
            <person name="Land M."/>
            <person name="Hauser L."/>
            <person name="Chang Y.-J."/>
            <person name="Jeffries C.D."/>
            <person name="Chain P."/>
            <person name="Meincke L."/>
            <person name="Sims D."/>
            <person name="Brettin T."/>
            <person name="Detter J.C."/>
            <person name="Rohde M."/>
            <person name="Goeker M."/>
            <person name="Bristow J."/>
            <person name="Eisen J.A."/>
            <person name="Markowitz V."/>
            <person name="Kyrpides N.C."/>
            <person name="Klenk H.-P."/>
            <person name="Hugenholtz P."/>
        </authorList>
    </citation>
    <scope>NUCLEOTIDE SEQUENCE [LARGE SCALE GENOMIC DNA]</scope>
    <source>
        <strain evidence="3">DSM 14684 / CIP 108061 / JCM 11494 / NBRC 100937 / ID131577</strain>
    </source>
</reference>
<dbReference type="STRING" id="469383.Cwoe_3005"/>
<sequence precursor="true">MTKLVAITSRSRSRLLGLLGGLVATCALAAVVAVPASARCQATWQPDMSGETGGYLALICDGTVPGPSDAAPRPRPPRARRAPVPTRAQYRALRYRPSAAISAQVRAELIERLAVGEHADAIRAQIDSGDLVRQAHAGLPRWGWSTRDLGDAYAQAYAERLDSWTTVIAGSYNEYERRGDAAGLARWRERARELAAGSYLLGEDLGDMRLTRRGVEPR</sequence>
<dbReference type="HOGENOM" id="CLU_1265162_0_0_11"/>
<dbReference type="RefSeq" id="WP_012934475.1">
    <property type="nucleotide sequence ID" value="NC_013739.1"/>
</dbReference>
<dbReference type="KEGG" id="cwo:Cwoe_3005"/>
<dbReference type="PROSITE" id="PS51318">
    <property type="entry name" value="TAT"/>
    <property type="match status" value="1"/>
</dbReference>
<proteinExistence type="predicted"/>